<protein>
    <submittedName>
        <fullName evidence="1">Uncharacterized protein</fullName>
    </submittedName>
</protein>
<gene>
    <name evidence="1" type="ORF">C8N24_4391</name>
</gene>
<evidence type="ECO:0000313" key="2">
    <source>
        <dbReference type="Proteomes" id="UP000278962"/>
    </source>
</evidence>
<dbReference type="OrthoDB" id="2651079at2"/>
<proteinExistence type="predicted"/>
<evidence type="ECO:0000313" key="1">
    <source>
        <dbReference type="EMBL" id="RKQ86380.1"/>
    </source>
</evidence>
<dbReference type="Proteomes" id="UP000278962">
    <property type="component" value="Unassembled WGS sequence"/>
</dbReference>
<name>A0A660L4A9_9ACTN</name>
<dbReference type="RefSeq" id="WP_121254060.1">
    <property type="nucleotide sequence ID" value="NZ_RBIL01000002.1"/>
</dbReference>
<keyword evidence="2" id="KW-1185">Reference proteome</keyword>
<sequence length="82" mass="9483">MSRWLHAREEDSEDELVFRPEGYPLPLARGRREIELRADGETFVARAPGADDRPVESSELDDYYVAELVEDRLTLKRGPRLP</sequence>
<reference evidence="1 2" key="1">
    <citation type="submission" date="2018-10" db="EMBL/GenBank/DDBJ databases">
        <title>Genomic Encyclopedia of Archaeal and Bacterial Type Strains, Phase II (KMG-II): from individual species to whole genera.</title>
        <authorList>
            <person name="Goeker M."/>
        </authorList>
    </citation>
    <scope>NUCLEOTIDE SEQUENCE [LARGE SCALE GENOMIC DNA]</scope>
    <source>
        <strain evidence="1 2">DSM 14954</strain>
    </source>
</reference>
<comment type="caution">
    <text evidence="1">The sequence shown here is derived from an EMBL/GenBank/DDBJ whole genome shotgun (WGS) entry which is preliminary data.</text>
</comment>
<organism evidence="1 2">
    <name type="scientific">Solirubrobacter pauli</name>
    <dbReference type="NCBI Taxonomy" id="166793"/>
    <lineage>
        <taxon>Bacteria</taxon>
        <taxon>Bacillati</taxon>
        <taxon>Actinomycetota</taxon>
        <taxon>Thermoleophilia</taxon>
        <taxon>Solirubrobacterales</taxon>
        <taxon>Solirubrobacteraceae</taxon>
        <taxon>Solirubrobacter</taxon>
    </lineage>
</organism>
<dbReference type="EMBL" id="RBIL01000002">
    <property type="protein sequence ID" value="RKQ86380.1"/>
    <property type="molecule type" value="Genomic_DNA"/>
</dbReference>
<accession>A0A660L4A9</accession>
<dbReference type="AlphaFoldDB" id="A0A660L4A9"/>